<name>A0A9P4JM31_9PLEO</name>
<accession>A0A9P4JM31</accession>
<dbReference type="AlphaFoldDB" id="A0A9P4JM31"/>
<organism evidence="2 3">
    <name type="scientific">Delitschia confertaspora ATCC 74209</name>
    <dbReference type="NCBI Taxonomy" id="1513339"/>
    <lineage>
        <taxon>Eukaryota</taxon>
        <taxon>Fungi</taxon>
        <taxon>Dikarya</taxon>
        <taxon>Ascomycota</taxon>
        <taxon>Pezizomycotina</taxon>
        <taxon>Dothideomycetes</taxon>
        <taxon>Pleosporomycetidae</taxon>
        <taxon>Pleosporales</taxon>
        <taxon>Delitschiaceae</taxon>
        <taxon>Delitschia</taxon>
    </lineage>
</organism>
<evidence type="ECO:0008006" key="4">
    <source>
        <dbReference type="Google" id="ProtNLM"/>
    </source>
</evidence>
<feature type="compositionally biased region" description="Low complexity" evidence="1">
    <location>
        <begin position="89"/>
        <end position="100"/>
    </location>
</feature>
<dbReference type="Proteomes" id="UP000799536">
    <property type="component" value="Unassembled WGS sequence"/>
</dbReference>
<evidence type="ECO:0000313" key="3">
    <source>
        <dbReference type="Proteomes" id="UP000799536"/>
    </source>
</evidence>
<proteinExistence type="predicted"/>
<dbReference type="EMBL" id="ML993970">
    <property type="protein sequence ID" value="KAF2201570.1"/>
    <property type="molecule type" value="Genomic_DNA"/>
</dbReference>
<reference evidence="2" key="1">
    <citation type="journal article" date="2020" name="Stud. Mycol.">
        <title>101 Dothideomycetes genomes: a test case for predicting lifestyles and emergence of pathogens.</title>
        <authorList>
            <person name="Haridas S."/>
            <person name="Albert R."/>
            <person name="Binder M."/>
            <person name="Bloem J."/>
            <person name="Labutti K."/>
            <person name="Salamov A."/>
            <person name="Andreopoulos B."/>
            <person name="Baker S."/>
            <person name="Barry K."/>
            <person name="Bills G."/>
            <person name="Bluhm B."/>
            <person name="Cannon C."/>
            <person name="Castanera R."/>
            <person name="Culley D."/>
            <person name="Daum C."/>
            <person name="Ezra D."/>
            <person name="Gonzalez J."/>
            <person name="Henrissat B."/>
            <person name="Kuo A."/>
            <person name="Liang C."/>
            <person name="Lipzen A."/>
            <person name="Lutzoni F."/>
            <person name="Magnuson J."/>
            <person name="Mondo S."/>
            <person name="Nolan M."/>
            <person name="Ohm R."/>
            <person name="Pangilinan J."/>
            <person name="Park H.-J."/>
            <person name="Ramirez L."/>
            <person name="Alfaro M."/>
            <person name="Sun H."/>
            <person name="Tritt A."/>
            <person name="Yoshinaga Y."/>
            <person name="Zwiers L.-H."/>
            <person name="Turgeon B."/>
            <person name="Goodwin S."/>
            <person name="Spatafora J."/>
            <person name="Crous P."/>
            <person name="Grigoriev I."/>
        </authorList>
    </citation>
    <scope>NUCLEOTIDE SEQUENCE</scope>
    <source>
        <strain evidence="2">ATCC 74209</strain>
    </source>
</reference>
<dbReference type="OrthoDB" id="4158609at2759"/>
<protein>
    <recommendedName>
        <fullName evidence="4">Conidiation-specific protein 8</fullName>
    </recommendedName>
</protein>
<feature type="compositionally biased region" description="Basic and acidic residues" evidence="1">
    <location>
        <begin position="79"/>
        <end position="88"/>
    </location>
</feature>
<evidence type="ECO:0000256" key="1">
    <source>
        <dbReference type="SAM" id="MobiDB-lite"/>
    </source>
</evidence>
<keyword evidence="3" id="KW-1185">Reference proteome</keyword>
<sequence>MVVLDHYGGVAHLSFLIINDEYILINSTSQLPVHFLQHHLSTSYTNLSTYFIMPFSVHQKYSSQSHRVYGGTPTMPEAPKQDQERRASDASASSSTSHSSSPKDQRRRSSATRFGNLYAQKRSDDPESTNRRLSTQDARIGTPGMFGTWWNNFTRGTK</sequence>
<feature type="compositionally biased region" description="Basic and acidic residues" evidence="1">
    <location>
        <begin position="121"/>
        <end position="130"/>
    </location>
</feature>
<comment type="caution">
    <text evidence="2">The sequence shown here is derived from an EMBL/GenBank/DDBJ whole genome shotgun (WGS) entry which is preliminary data.</text>
</comment>
<feature type="region of interest" description="Disordered" evidence="1">
    <location>
        <begin position="63"/>
        <end position="141"/>
    </location>
</feature>
<evidence type="ECO:0000313" key="2">
    <source>
        <dbReference type="EMBL" id="KAF2201570.1"/>
    </source>
</evidence>
<gene>
    <name evidence="2" type="ORF">GQ43DRAFT_31305</name>
</gene>